<dbReference type="Pfam" id="PF08666">
    <property type="entry name" value="SAF"/>
    <property type="match status" value="1"/>
</dbReference>
<dbReference type="CDD" id="cd11614">
    <property type="entry name" value="SAF_CpaB_FlgA_like"/>
    <property type="match status" value="1"/>
</dbReference>
<protein>
    <submittedName>
        <fullName evidence="3">Flp pilus assembly protein CpaB</fullName>
    </submittedName>
</protein>
<evidence type="ECO:0000259" key="2">
    <source>
        <dbReference type="SMART" id="SM00858"/>
    </source>
</evidence>
<organism evidence="3 4">
    <name type="scientific">Gimibacter soli</name>
    <dbReference type="NCBI Taxonomy" id="3024400"/>
    <lineage>
        <taxon>Bacteria</taxon>
        <taxon>Pseudomonadati</taxon>
        <taxon>Pseudomonadota</taxon>
        <taxon>Alphaproteobacteria</taxon>
        <taxon>Kordiimonadales</taxon>
        <taxon>Temperatibacteraceae</taxon>
        <taxon>Gimibacter</taxon>
    </lineage>
</organism>
<sequence>MNIRAILFLAVAALGVLLVVMATRSYLAGQTQRPVEEAPKVQVLVAARDLPPGTILAATDVIWRDWPDSGIDVNYISKGSTNAATAQKTIEKAKTDEEKAKLRDRDKTSGKVVRMGFAAGEPITRTSLVAPGERGYVAAALTPGMRAMTVQVNNYTGVGGFAQPGDRVDVILTHDVQRTAYENGRQIRRMHTVSETVMENIRMLALNDASEARPVEGKKKKAPSSATLELPPAMVERILVLDEIGDLSLSLRSLAANGVPDGDQPRDVSGSYAVDSDIGNFMPKMGDVANDNIITVYRGSTATRMVPLDSGEGMPVKRTGSSGASLVGTPTEGGQEINDGDAPADDEGAN</sequence>
<feature type="domain" description="SAF" evidence="2">
    <location>
        <begin position="41"/>
        <end position="129"/>
    </location>
</feature>
<evidence type="ECO:0000256" key="1">
    <source>
        <dbReference type="SAM" id="MobiDB-lite"/>
    </source>
</evidence>
<reference evidence="3" key="1">
    <citation type="submission" date="2023-01" db="EMBL/GenBank/DDBJ databases">
        <title>The genome sequence of Kordiimonadaceae bacterium 6D33.</title>
        <authorList>
            <person name="Liu Y."/>
        </authorList>
    </citation>
    <scope>NUCLEOTIDE SEQUENCE</scope>
    <source>
        <strain evidence="3">6D33</strain>
    </source>
</reference>
<dbReference type="RefSeq" id="WP_289504813.1">
    <property type="nucleotide sequence ID" value="NZ_CP116805.1"/>
</dbReference>
<evidence type="ECO:0000313" key="4">
    <source>
        <dbReference type="Proteomes" id="UP001217500"/>
    </source>
</evidence>
<accession>A0AAE9XU83</accession>
<dbReference type="Proteomes" id="UP001217500">
    <property type="component" value="Chromosome"/>
</dbReference>
<dbReference type="InterPro" id="IPR017592">
    <property type="entry name" value="Pilus_assmbl_Flp-typ_CpaB"/>
</dbReference>
<dbReference type="InterPro" id="IPR031571">
    <property type="entry name" value="RcpC_dom"/>
</dbReference>
<dbReference type="EMBL" id="CP116805">
    <property type="protein sequence ID" value="WCL55056.1"/>
    <property type="molecule type" value="Genomic_DNA"/>
</dbReference>
<feature type="compositionally biased region" description="Acidic residues" evidence="1">
    <location>
        <begin position="338"/>
        <end position="350"/>
    </location>
</feature>
<dbReference type="AlphaFoldDB" id="A0AAE9XU83"/>
<proteinExistence type="predicted"/>
<feature type="region of interest" description="Disordered" evidence="1">
    <location>
        <begin position="306"/>
        <end position="350"/>
    </location>
</feature>
<keyword evidence="4" id="KW-1185">Reference proteome</keyword>
<dbReference type="NCBIfam" id="TIGR03177">
    <property type="entry name" value="pilus_cpaB"/>
    <property type="match status" value="1"/>
</dbReference>
<dbReference type="InterPro" id="IPR013974">
    <property type="entry name" value="SAF"/>
</dbReference>
<gene>
    <name evidence="3" type="primary">cpaB</name>
    <name evidence="3" type="ORF">PH603_04690</name>
</gene>
<evidence type="ECO:0000313" key="3">
    <source>
        <dbReference type="EMBL" id="WCL55056.1"/>
    </source>
</evidence>
<dbReference type="KEGG" id="gso:PH603_04690"/>
<name>A0AAE9XU83_9PROT</name>
<dbReference type="Pfam" id="PF16976">
    <property type="entry name" value="RcpC"/>
    <property type="match status" value="1"/>
</dbReference>
<dbReference type="SMART" id="SM00858">
    <property type="entry name" value="SAF"/>
    <property type="match status" value="1"/>
</dbReference>